<evidence type="ECO:0000256" key="1">
    <source>
        <dbReference type="SAM" id="MobiDB-lite"/>
    </source>
</evidence>
<dbReference type="Pfam" id="PF02927">
    <property type="entry name" value="CelD_N"/>
    <property type="match status" value="1"/>
</dbReference>
<feature type="domain" description="Cellulase Ig-like" evidence="2">
    <location>
        <begin position="2"/>
        <end position="77"/>
    </location>
</feature>
<dbReference type="EMBL" id="JBEPCV010000005">
    <property type="protein sequence ID" value="MER6903907.1"/>
    <property type="molecule type" value="Genomic_DNA"/>
</dbReference>
<sequence length="143" mass="16127">MAIRVNQVGQVPGEKKFAHVMGDRDTLADAEFEVLDERGERRARRQALRRVKTSEATPRTPHVLRFLAEHSGNLYHLVGEVTAPWEHSGQRVLFLEEAADYWRWTMSGVRRSRSRRKKETEPAAPAGADHQHAVGLAGRPPAS</sequence>
<accession>A0ABV1VBP6</accession>
<proteinExistence type="predicted"/>
<comment type="caution">
    <text evidence="3">The sequence shown here is derived from an EMBL/GenBank/DDBJ whole genome shotgun (WGS) entry which is preliminary data.</text>
</comment>
<protein>
    <submittedName>
        <fullName evidence="3">Cellulase N-terminal Ig-like domain-containing protein</fullName>
    </submittedName>
</protein>
<gene>
    <name evidence="3" type="ORF">ABT322_08980</name>
</gene>
<evidence type="ECO:0000259" key="2">
    <source>
        <dbReference type="Pfam" id="PF02927"/>
    </source>
</evidence>
<dbReference type="RefSeq" id="WP_350726737.1">
    <property type="nucleotide sequence ID" value="NZ_JBEPCO010000113.1"/>
</dbReference>
<name>A0ABV1VBP6_9ACTN</name>
<evidence type="ECO:0000313" key="4">
    <source>
        <dbReference type="Proteomes" id="UP001490330"/>
    </source>
</evidence>
<feature type="region of interest" description="Disordered" evidence="1">
    <location>
        <begin position="108"/>
        <end position="143"/>
    </location>
</feature>
<evidence type="ECO:0000313" key="3">
    <source>
        <dbReference type="EMBL" id="MER6903907.1"/>
    </source>
</evidence>
<organism evidence="3 4">
    <name type="scientific">Streptomyces flaveolus</name>
    <dbReference type="NCBI Taxonomy" id="67297"/>
    <lineage>
        <taxon>Bacteria</taxon>
        <taxon>Bacillati</taxon>
        <taxon>Actinomycetota</taxon>
        <taxon>Actinomycetes</taxon>
        <taxon>Kitasatosporales</taxon>
        <taxon>Streptomycetaceae</taxon>
        <taxon>Streptomyces</taxon>
    </lineage>
</organism>
<keyword evidence="4" id="KW-1185">Reference proteome</keyword>
<dbReference type="InterPro" id="IPR004197">
    <property type="entry name" value="Cellulase_Ig-like"/>
</dbReference>
<reference evidence="3 4" key="1">
    <citation type="submission" date="2024-06" db="EMBL/GenBank/DDBJ databases">
        <title>The Natural Products Discovery Center: Release of the First 8490 Sequenced Strains for Exploring Actinobacteria Biosynthetic Diversity.</title>
        <authorList>
            <person name="Kalkreuter E."/>
            <person name="Kautsar S.A."/>
            <person name="Yang D."/>
            <person name="Bader C.D."/>
            <person name="Teijaro C.N."/>
            <person name="Fluegel L."/>
            <person name="Davis C.M."/>
            <person name="Simpson J.R."/>
            <person name="Lauterbach L."/>
            <person name="Steele A.D."/>
            <person name="Gui C."/>
            <person name="Meng S."/>
            <person name="Li G."/>
            <person name="Viehrig K."/>
            <person name="Ye F."/>
            <person name="Su P."/>
            <person name="Kiefer A.F."/>
            <person name="Nichols A."/>
            <person name="Cepeda A.J."/>
            <person name="Yan W."/>
            <person name="Fan B."/>
            <person name="Jiang Y."/>
            <person name="Adhikari A."/>
            <person name="Zheng C.-J."/>
            <person name="Schuster L."/>
            <person name="Cowan T.M."/>
            <person name="Smanski M.J."/>
            <person name="Chevrette M.G."/>
            <person name="De Carvalho L.P.S."/>
            <person name="Shen B."/>
        </authorList>
    </citation>
    <scope>NUCLEOTIDE SEQUENCE [LARGE SCALE GENOMIC DNA]</scope>
    <source>
        <strain evidence="3 4">NPDC000632</strain>
    </source>
</reference>
<dbReference type="Proteomes" id="UP001490330">
    <property type="component" value="Unassembled WGS sequence"/>
</dbReference>